<evidence type="ECO:0000256" key="1">
    <source>
        <dbReference type="SAM" id="MobiDB-lite"/>
    </source>
</evidence>
<proteinExistence type="predicted"/>
<dbReference type="Proteomes" id="UP001565368">
    <property type="component" value="Unassembled WGS sequence"/>
</dbReference>
<evidence type="ECO:0000313" key="3">
    <source>
        <dbReference type="Proteomes" id="UP001565368"/>
    </source>
</evidence>
<comment type="caution">
    <text evidence="2">The sequence shown here is derived from an EMBL/GenBank/DDBJ whole genome shotgun (WGS) entry which is preliminary data.</text>
</comment>
<gene>
    <name evidence="2" type="ORF">Q8F55_005471</name>
</gene>
<accession>A0ABR3Q1Y2</accession>
<name>A0ABR3Q1Y2_9TREE</name>
<evidence type="ECO:0000313" key="2">
    <source>
        <dbReference type="EMBL" id="KAL1408658.1"/>
    </source>
</evidence>
<dbReference type="RefSeq" id="XP_069208602.1">
    <property type="nucleotide sequence ID" value="XM_069353960.1"/>
</dbReference>
<protein>
    <submittedName>
        <fullName evidence="2">Uncharacterized protein</fullName>
    </submittedName>
</protein>
<dbReference type="GeneID" id="95986514"/>
<feature type="region of interest" description="Disordered" evidence="1">
    <location>
        <begin position="111"/>
        <end position="150"/>
    </location>
</feature>
<reference evidence="2 3" key="1">
    <citation type="submission" date="2023-08" db="EMBL/GenBank/DDBJ databases">
        <title>Annotated Genome Sequence of Vanrija albida AlHP1.</title>
        <authorList>
            <person name="Herzog R."/>
        </authorList>
    </citation>
    <scope>NUCLEOTIDE SEQUENCE [LARGE SCALE GENOMIC DNA]</scope>
    <source>
        <strain evidence="2 3">AlHP1</strain>
    </source>
</reference>
<sequence length="150" mass="16562">MRPLVRALPRRQIHRDAANAVESSRGATPRNAVPRLQAVHINRPVEAAPNPAVLNKLETTRTAHAHSRAPPRLQAVHLHRPAEVKVEGGVETPRMRAAPAKPRLQAIHIREKEGDLRTLQRPPGAGDRPRSEGEPAPVVRRGLLSWLSRS</sequence>
<keyword evidence="3" id="KW-1185">Reference proteome</keyword>
<dbReference type="EMBL" id="JBBXJM010000004">
    <property type="protein sequence ID" value="KAL1408658.1"/>
    <property type="molecule type" value="Genomic_DNA"/>
</dbReference>
<organism evidence="2 3">
    <name type="scientific">Vanrija albida</name>
    <dbReference type="NCBI Taxonomy" id="181172"/>
    <lineage>
        <taxon>Eukaryota</taxon>
        <taxon>Fungi</taxon>
        <taxon>Dikarya</taxon>
        <taxon>Basidiomycota</taxon>
        <taxon>Agaricomycotina</taxon>
        <taxon>Tremellomycetes</taxon>
        <taxon>Trichosporonales</taxon>
        <taxon>Trichosporonaceae</taxon>
        <taxon>Vanrija</taxon>
    </lineage>
</organism>